<evidence type="ECO:0000259" key="1">
    <source>
        <dbReference type="Pfam" id="PF12850"/>
    </source>
</evidence>
<feature type="domain" description="Calcineurin-like phosphoesterase" evidence="1">
    <location>
        <begin position="3"/>
        <end position="139"/>
    </location>
</feature>
<reference evidence="2" key="1">
    <citation type="submission" date="2019-08" db="EMBL/GenBank/DDBJ databases">
        <authorList>
            <person name="Kucharzyk K."/>
            <person name="Murdoch R.W."/>
            <person name="Higgins S."/>
            <person name="Loffler F."/>
        </authorList>
    </citation>
    <scope>NUCLEOTIDE SEQUENCE</scope>
</reference>
<comment type="caution">
    <text evidence="2">The sequence shown here is derived from an EMBL/GenBank/DDBJ whole genome shotgun (WGS) entry which is preliminary data.</text>
</comment>
<dbReference type="EMBL" id="VSSQ01044743">
    <property type="protein sequence ID" value="MPM98600.1"/>
    <property type="molecule type" value="Genomic_DNA"/>
</dbReference>
<dbReference type="NCBIfam" id="TIGR00040">
    <property type="entry name" value="yfcE"/>
    <property type="match status" value="1"/>
</dbReference>
<protein>
    <recommendedName>
        <fullName evidence="1">Calcineurin-like phosphoesterase domain-containing protein</fullName>
    </recommendedName>
</protein>
<dbReference type="SUPFAM" id="SSF56300">
    <property type="entry name" value="Metallo-dependent phosphatases"/>
    <property type="match status" value="1"/>
</dbReference>
<dbReference type="PANTHER" id="PTHR11124">
    <property type="entry name" value="VACUOLAR SORTING PROTEIN VPS29"/>
    <property type="match status" value="1"/>
</dbReference>
<gene>
    <name evidence="2" type="ORF">SDC9_145788</name>
</gene>
<evidence type="ECO:0000313" key="2">
    <source>
        <dbReference type="EMBL" id="MPM98600.1"/>
    </source>
</evidence>
<organism evidence="2">
    <name type="scientific">bioreactor metagenome</name>
    <dbReference type="NCBI Taxonomy" id="1076179"/>
    <lineage>
        <taxon>unclassified sequences</taxon>
        <taxon>metagenomes</taxon>
        <taxon>ecological metagenomes</taxon>
    </lineage>
</organism>
<dbReference type="InterPro" id="IPR024654">
    <property type="entry name" value="Calcineurin-like_PHP_lpxH"/>
</dbReference>
<accession>A0A645E9X4</accession>
<proteinExistence type="predicted"/>
<sequence length="162" mass="17625">MKNILILSDSHGNGDTLVKIIGTKKPDFVLFAGDGERDIAQAASLFPQVIFHAVSGNNDRGFYPFFLTFEIEGLRFFLTHGHQFRVKSGLSELLAQTKKQGCDIAVFGHTHRAAVIKDDRGKVVAVNGGSCSPSRFREATCIEAAADRGEFCPVILQIGAMI</sequence>
<dbReference type="InterPro" id="IPR029052">
    <property type="entry name" value="Metallo-depent_PP-like"/>
</dbReference>
<dbReference type="Pfam" id="PF12850">
    <property type="entry name" value="Metallophos_2"/>
    <property type="match status" value="1"/>
</dbReference>
<name>A0A645E9X4_9ZZZZ</name>
<dbReference type="Gene3D" id="3.60.21.10">
    <property type="match status" value="1"/>
</dbReference>
<dbReference type="AlphaFoldDB" id="A0A645E9X4"/>
<dbReference type="InterPro" id="IPR000979">
    <property type="entry name" value="Phosphodiesterase_MJ0936/Vps29"/>
</dbReference>